<dbReference type="InParanoid" id="A0A2P6N9N3"/>
<protein>
    <submittedName>
        <fullName evidence="2">Uncharacterized protein</fullName>
    </submittedName>
</protein>
<sequence length="515" mass="56159">MWAIGRSALHPNAVGSSDAARQSGGYTMDVCVLEGKRVFGNAALIFFHRVAKSEGRTMSKFTAALFCVTFLFAFVNGQAGISASLSLTDLTNFFNNHAALPLLIPIPLPDYAFYLPQSENSTDPPVPLVSFHGMMLTRSSWSKMFFTSASSDTLSVKIGPIRGVINGNVSIGLDAEPLTITLSKINIAASIKMGFNATNGKPSFELTSFNLDLTNKSISFNNPALDYYLSFVLDLVKEKAASQVVITTVNKLITDALAAQDFQLRLDQLKTGDSTIDKILSIVHMGFDLRFTQAPAVVDQRLTLNMNGSSYATYTGKTSCPQFKPINGTNPHSVEFYLNGDMLDCLLTTATDVLNGGSINSVHPFGFNITAKLEEGSTLGFRDRGVSPNIFATINLGQQNAQGDSAQVELDFNITTSVDFAFVRHDLDRITANLTLVNENLYFLARNFRGDTRYDVTKQDFARISGLLNDYLRKMLPFNVPITVFDKVIGAPANLNIIKYDLGLFPAGVYAVVDL</sequence>
<feature type="transmembrane region" description="Helical" evidence="1">
    <location>
        <begin position="61"/>
        <end position="81"/>
    </location>
</feature>
<keyword evidence="3" id="KW-1185">Reference proteome</keyword>
<evidence type="ECO:0000313" key="3">
    <source>
        <dbReference type="Proteomes" id="UP000241769"/>
    </source>
</evidence>
<keyword evidence="1" id="KW-1133">Transmembrane helix</keyword>
<evidence type="ECO:0000313" key="2">
    <source>
        <dbReference type="EMBL" id="PRP80661.1"/>
    </source>
</evidence>
<keyword evidence="1" id="KW-0812">Transmembrane</keyword>
<evidence type="ECO:0000256" key="1">
    <source>
        <dbReference type="SAM" id="Phobius"/>
    </source>
</evidence>
<proteinExistence type="predicted"/>
<name>A0A2P6N9N3_9EUKA</name>
<keyword evidence="1" id="KW-0472">Membrane</keyword>
<dbReference type="EMBL" id="MDYQ01000142">
    <property type="protein sequence ID" value="PRP80661.1"/>
    <property type="molecule type" value="Genomic_DNA"/>
</dbReference>
<dbReference type="AlphaFoldDB" id="A0A2P6N9N3"/>
<reference evidence="2 3" key="1">
    <citation type="journal article" date="2018" name="Genome Biol. Evol.">
        <title>Multiple Roots of Fruiting Body Formation in Amoebozoa.</title>
        <authorList>
            <person name="Hillmann F."/>
            <person name="Forbes G."/>
            <person name="Novohradska S."/>
            <person name="Ferling I."/>
            <person name="Riege K."/>
            <person name="Groth M."/>
            <person name="Westermann M."/>
            <person name="Marz M."/>
            <person name="Spaller T."/>
            <person name="Winckler T."/>
            <person name="Schaap P."/>
            <person name="Glockner G."/>
        </authorList>
    </citation>
    <scope>NUCLEOTIDE SEQUENCE [LARGE SCALE GENOMIC DNA]</scope>
    <source>
        <strain evidence="2 3">Jena</strain>
    </source>
</reference>
<organism evidence="2 3">
    <name type="scientific">Planoprotostelium fungivorum</name>
    <dbReference type="NCBI Taxonomy" id="1890364"/>
    <lineage>
        <taxon>Eukaryota</taxon>
        <taxon>Amoebozoa</taxon>
        <taxon>Evosea</taxon>
        <taxon>Variosea</taxon>
        <taxon>Cavosteliida</taxon>
        <taxon>Cavosteliaceae</taxon>
        <taxon>Planoprotostelium</taxon>
    </lineage>
</organism>
<comment type="caution">
    <text evidence="2">The sequence shown here is derived from an EMBL/GenBank/DDBJ whole genome shotgun (WGS) entry which is preliminary data.</text>
</comment>
<accession>A0A2P6N9N3</accession>
<dbReference type="Proteomes" id="UP000241769">
    <property type="component" value="Unassembled WGS sequence"/>
</dbReference>
<gene>
    <name evidence="2" type="ORF">PROFUN_10716</name>
</gene>